<dbReference type="InterPro" id="IPR030457">
    <property type="entry name" value="ELO_CS"/>
</dbReference>
<dbReference type="Proteomes" id="UP001153954">
    <property type="component" value="Unassembled WGS sequence"/>
</dbReference>
<organism evidence="11 12">
    <name type="scientific">Euphydryas editha</name>
    <name type="common">Edith's checkerspot</name>
    <dbReference type="NCBI Taxonomy" id="104508"/>
    <lineage>
        <taxon>Eukaryota</taxon>
        <taxon>Metazoa</taxon>
        <taxon>Ecdysozoa</taxon>
        <taxon>Arthropoda</taxon>
        <taxon>Hexapoda</taxon>
        <taxon>Insecta</taxon>
        <taxon>Pterygota</taxon>
        <taxon>Neoptera</taxon>
        <taxon>Endopterygota</taxon>
        <taxon>Lepidoptera</taxon>
        <taxon>Glossata</taxon>
        <taxon>Ditrysia</taxon>
        <taxon>Papilionoidea</taxon>
        <taxon>Nymphalidae</taxon>
        <taxon>Nymphalinae</taxon>
        <taxon>Euphydryas</taxon>
    </lineage>
</organism>
<dbReference type="GO" id="GO:0019367">
    <property type="term" value="P:fatty acid elongation, saturated fatty acid"/>
    <property type="evidence" value="ECO:0007669"/>
    <property type="project" value="TreeGrafter"/>
</dbReference>
<comment type="catalytic activity">
    <reaction evidence="10">
        <text>a very-long-chain acyl-CoA + malonyl-CoA + H(+) = a very-long-chain 3-oxoacyl-CoA + CO2 + CoA</text>
        <dbReference type="Rhea" id="RHEA:32727"/>
        <dbReference type="ChEBI" id="CHEBI:15378"/>
        <dbReference type="ChEBI" id="CHEBI:16526"/>
        <dbReference type="ChEBI" id="CHEBI:57287"/>
        <dbReference type="ChEBI" id="CHEBI:57384"/>
        <dbReference type="ChEBI" id="CHEBI:90725"/>
        <dbReference type="ChEBI" id="CHEBI:90736"/>
        <dbReference type="EC" id="2.3.1.199"/>
    </reaction>
</comment>
<dbReference type="GO" id="GO:0034626">
    <property type="term" value="P:fatty acid elongation, polyunsaturated fatty acid"/>
    <property type="evidence" value="ECO:0007669"/>
    <property type="project" value="TreeGrafter"/>
</dbReference>
<dbReference type="EMBL" id="CAKOGL010000030">
    <property type="protein sequence ID" value="CAH2107709.1"/>
    <property type="molecule type" value="Genomic_DNA"/>
</dbReference>
<keyword evidence="9 10" id="KW-0275">Fatty acid biosynthesis</keyword>
<gene>
    <name evidence="11" type="ORF">EEDITHA_LOCUS21712</name>
</gene>
<keyword evidence="7 10" id="KW-0443">Lipid metabolism</keyword>
<feature type="transmembrane region" description="Helical" evidence="10">
    <location>
        <begin position="133"/>
        <end position="154"/>
    </location>
</feature>
<sequence length="276" mass="32715">MSARLYERFVESYDGSLSVPTWSFGETSFGLGIVLASYVVTVLKILPYYMKKRNPYNLTRLLIYYNGFQVAFSAYAVFLYTRYMFKHGIITTRCPKDDDLKTVIREIWPYFIAKHIDLLDTVFFVLRKKQNQVTFLHVFHHTLMVTWTWFHLMYHPTDHFVVVGLINSFVHVLMYAYYGLSSLGPEYAKFTWWKKHLTKIQLIQFILVLLNLHYQQKLSPCPIPLFFHYFCLSSISSFFFLFMNFYFKSYRSRSKKNTATDMVGNFGCNIATQKAN</sequence>
<evidence type="ECO:0000256" key="3">
    <source>
        <dbReference type="ARBA" id="ARBA00022679"/>
    </source>
</evidence>
<evidence type="ECO:0000256" key="8">
    <source>
        <dbReference type="ARBA" id="ARBA00023136"/>
    </source>
</evidence>
<dbReference type="Pfam" id="PF01151">
    <property type="entry name" value="ELO"/>
    <property type="match status" value="1"/>
</dbReference>
<keyword evidence="8 10" id="KW-0472">Membrane</keyword>
<keyword evidence="5 10" id="KW-0276">Fatty acid metabolism</keyword>
<feature type="transmembrane region" description="Helical" evidence="10">
    <location>
        <begin position="107"/>
        <end position="126"/>
    </location>
</feature>
<evidence type="ECO:0000256" key="10">
    <source>
        <dbReference type="RuleBase" id="RU361115"/>
    </source>
</evidence>
<proteinExistence type="inferred from homology"/>
<feature type="transmembrane region" description="Helical" evidence="10">
    <location>
        <begin position="29"/>
        <end position="49"/>
    </location>
</feature>
<dbReference type="GO" id="GO:0030148">
    <property type="term" value="P:sphingolipid biosynthetic process"/>
    <property type="evidence" value="ECO:0007669"/>
    <property type="project" value="TreeGrafter"/>
</dbReference>
<protein>
    <recommendedName>
        <fullName evidence="10">Elongation of very long chain fatty acids protein</fullName>
        <ecNumber evidence="10">2.3.1.199</ecNumber>
    </recommendedName>
    <alternativeName>
        <fullName evidence="10">Very-long-chain 3-oxoacyl-CoA synthase</fullName>
    </alternativeName>
</protein>
<evidence type="ECO:0000256" key="9">
    <source>
        <dbReference type="ARBA" id="ARBA00023160"/>
    </source>
</evidence>
<dbReference type="PANTHER" id="PTHR11157:SF103">
    <property type="entry name" value="ELONGATION OF VERY LONG CHAIN FATTY ACIDS PROTEIN"/>
    <property type="match status" value="1"/>
</dbReference>
<name>A0AAU9V8Q9_EUPED</name>
<dbReference type="GO" id="GO:0034625">
    <property type="term" value="P:fatty acid elongation, monounsaturated fatty acid"/>
    <property type="evidence" value="ECO:0007669"/>
    <property type="project" value="TreeGrafter"/>
</dbReference>
<evidence type="ECO:0000313" key="11">
    <source>
        <dbReference type="EMBL" id="CAH2107709.1"/>
    </source>
</evidence>
<evidence type="ECO:0000256" key="7">
    <source>
        <dbReference type="ARBA" id="ARBA00023098"/>
    </source>
</evidence>
<evidence type="ECO:0000256" key="2">
    <source>
        <dbReference type="ARBA" id="ARBA00022516"/>
    </source>
</evidence>
<evidence type="ECO:0000313" key="12">
    <source>
        <dbReference type="Proteomes" id="UP001153954"/>
    </source>
</evidence>
<dbReference type="InterPro" id="IPR002076">
    <property type="entry name" value="ELO_fam"/>
</dbReference>
<reference evidence="11" key="1">
    <citation type="submission" date="2022-03" db="EMBL/GenBank/DDBJ databases">
        <authorList>
            <person name="Tunstrom K."/>
        </authorList>
    </citation>
    <scope>NUCLEOTIDE SEQUENCE</scope>
</reference>
<dbReference type="PANTHER" id="PTHR11157">
    <property type="entry name" value="FATTY ACID ACYL TRANSFERASE-RELATED"/>
    <property type="match status" value="1"/>
</dbReference>
<feature type="transmembrane region" description="Helical" evidence="10">
    <location>
        <begin position="226"/>
        <end position="247"/>
    </location>
</feature>
<feature type="transmembrane region" description="Helical" evidence="10">
    <location>
        <begin position="197"/>
        <end position="214"/>
    </location>
</feature>
<feature type="transmembrane region" description="Helical" evidence="10">
    <location>
        <begin position="61"/>
        <end position="80"/>
    </location>
</feature>
<keyword evidence="2 10" id="KW-0444">Lipid biosynthesis</keyword>
<keyword evidence="3 10" id="KW-0808">Transferase</keyword>
<evidence type="ECO:0000256" key="1">
    <source>
        <dbReference type="ARBA" id="ARBA00004141"/>
    </source>
</evidence>
<dbReference type="GO" id="GO:0042761">
    <property type="term" value="P:very long-chain fatty acid biosynthetic process"/>
    <property type="evidence" value="ECO:0007669"/>
    <property type="project" value="TreeGrafter"/>
</dbReference>
<keyword evidence="4 10" id="KW-0812">Transmembrane</keyword>
<dbReference type="GO" id="GO:0009922">
    <property type="term" value="F:fatty acid elongase activity"/>
    <property type="evidence" value="ECO:0007669"/>
    <property type="project" value="UniProtKB-EC"/>
</dbReference>
<keyword evidence="12" id="KW-1185">Reference proteome</keyword>
<feature type="transmembrane region" description="Helical" evidence="10">
    <location>
        <begin position="160"/>
        <end position="177"/>
    </location>
</feature>
<accession>A0AAU9V8Q9</accession>
<evidence type="ECO:0000256" key="5">
    <source>
        <dbReference type="ARBA" id="ARBA00022832"/>
    </source>
</evidence>
<comment type="subcellular location">
    <subcellularLocation>
        <location evidence="1">Membrane</location>
        <topology evidence="1">Multi-pass membrane protein</topology>
    </subcellularLocation>
</comment>
<dbReference type="AlphaFoldDB" id="A0AAU9V8Q9"/>
<comment type="similarity">
    <text evidence="10">Belongs to the ELO family.</text>
</comment>
<dbReference type="PROSITE" id="PS01188">
    <property type="entry name" value="ELO"/>
    <property type="match status" value="1"/>
</dbReference>
<evidence type="ECO:0000256" key="4">
    <source>
        <dbReference type="ARBA" id="ARBA00022692"/>
    </source>
</evidence>
<evidence type="ECO:0000256" key="6">
    <source>
        <dbReference type="ARBA" id="ARBA00022989"/>
    </source>
</evidence>
<keyword evidence="6 10" id="KW-1133">Transmembrane helix</keyword>
<comment type="caution">
    <text evidence="11">The sequence shown here is derived from an EMBL/GenBank/DDBJ whole genome shotgun (WGS) entry which is preliminary data.</text>
</comment>
<dbReference type="GO" id="GO:0005789">
    <property type="term" value="C:endoplasmic reticulum membrane"/>
    <property type="evidence" value="ECO:0007669"/>
    <property type="project" value="TreeGrafter"/>
</dbReference>
<dbReference type="EC" id="2.3.1.199" evidence="10"/>